<keyword evidence="3" id="KW-1185">Reference proteome</keyword>
<dbReference type="AlphaFoldDB" id="A0A4D9ENK3"/>
<reference evidence="2 3" key="2">
    <citation type="submission" date="2019-04" db="EMBL/GenBank/DDBJ databases">
        <title>The genome sequence of big-headed turtle.</title>
        <authorList>
            <person name="Gong S."/>
        </authorList>
    </citation>
    <scope>NUCLEOTIDE SEQUENCE [LARGE SCALE GENOMIC DNA]</scope>
    <source>
        <strain evidence="2">DO16091913</strain>
        <tissue evidence="2">Muscle</tissue>
    </source>
</reference>
<feature type="region of interest" description="Disordered" evidence="1">
    <location>
        <begin position="74"/>
        <end position="99"/>
    </location>
</feature>
<sequence length="99" mass="10569">MELPTQQSTATLPHGSQALPTCCYVAPNQGDATVWGRRHIPGFTAPHPTSVVLWGRRCGGWRTPLPLLRKQLRLGTPTTHPKGDTAGSQGKAPLHLGTA</sequence>
<accession>A0A4D9ENK3</accession>
<dbReference type="Proteomes" id="UP000297703">
    <property type="component" value="Unassembled WGS sequence"/>
</dbReference>
<protein>
    <submittedName>
        <fullName evidence="2">TOX high mobility group box family member 3</fullName>
    </submittedName>
</protein>
<evidence type="ECO:0000256" key="1">
    <source>
        <dbReference type="SAM" id="MobiDB-lite"/>
    </source>
</evidence>
<proteinExistence type="predicted"/>
<reference evidence="2 3" key="1">
    <citation type="submission" date="2019-04" db="EMBL/GenBank/DDBJ databases">
        <title>Draft genome of the big-headed turtle Platysternon megacephalum.</title>
        <authorList>
            <person name="Gong S."/>
        </authorList>
    </citation>
    <scope>NUCLEOTIDE SEQUENCE [LARGE SCALE GENOMIC DNA]</scope>
    <source>
        <strain evidence="2">DO16091913</strain>
        <tissue evidence="2">Muscle</tissue>
    </source>
</reference>
<evidence type="ECO:0000313" key="2">
    <source>
        <dbReference type="EMBL" id="TFK09723.1"/>
    </source>
</evidence>
<evidence type="ECO:0000313" key="3">
    <source>
        <dbReference type="Proteomes" id="UP000297703"/>
    </source>
</evidence>
<organism evidence="2 3">
    <name type="scientific">Platysternon megacephalum</name>
    <name type="common">big-headed turtle</name>
    <dbReference type="NCBI Taxonomy" id="55544"/>
    <lineage>
        <taxon>Eukaryota</taxon>
        <taxon>Metazoa</taxon>
        <taxon>Chordata</taxon>
        <taxon>Craniata</taxon>
        <taxon>Vertebrata</taxon>
        <taxon>Euteleostomi</taxon>
        <taxon>Archelosauria</taxon>
        <taxon>Testudinata</taxon>
        <taxon>Testudines</taxon>
        <taxon>Cryptodira</taxon>
        <taxon>Durocryptodira</taxon>
        <taxon>Testudinoidea</taxon>
        <taxon>Platysternidae</taxon>
        <taxon>Platysternon</taxon>
    </lineage>
</organism>
<gene>
    <name evidence="2" type="ORF">DR999_PMT07302</name>
</gene>
<dbReference type="EMBL" id="QXTE01000050">
    <property type="protein sequence ID" value="TFK09723.1"/>
    <property type="molecule type" value="Genomic_DNA"/>
</dbReference>
<comment type="caution">
    <text evidence="2">The sequence shown here is derived from an EMBL/GenBank/DDBJ whole genome shotgun (WGS) entry which is preliminary data.</text>
</comment>
<name>A0A4D9ENK3_9SAUR</name>